<name>A0A917DY52_9BACL</name>
<evidence type="ECO:0000256" key="1">
    <source>
        <dbReference type="PIRSR" id="PIRSR001359-1"/>
    </source>
</evidence>
<dbReference type="InterPro" id="IPR000771">
    <property type="entry name" value="FBA_II"/>
</dbReference>
<dbReference type="PIRSF" id="PIRSF001359">
    <property type="entry name" value="F_bP_aldolase_II"/>
    <property type="match status" value="1"/>
</dbReference>
<reference evidence="3" key="1">
    <citation type="journal article" date="2014" name="Int. J. Syst. Evol. Microbiol.">
        <title>Complete genome sequence of Corynebacterium casei LMG S-19264T (=DSM 44701T), isolated from a smear-ripened cheese.</title>
        <authorList>
            <consortium name="US DOE Joint Genome Institute (JGI-PGF)"/>
            <person name="Walter F."/>
            <person name="Albersmeier A."/>
            <person name="Kalinowski J."/>
            <person name="Ruckert C."/>
        </authorList>
    </citation>
    <scope>NUCLEOTIDE SEQUENCE</scope>
    <source>
        <strain evidence="3">CGMCC 1.15178</strain>
    </source>
</reference>
<dbReference type="SUPFAM" id="SSF51569">
    <property type="entry name" value="Aldolase"/>
    <property type="match status" value="1"/>
</dbReference>
<feature type="binding site" evidence="2">
    <location>
        <position position="204"/>
    </location>
    <ligand>
        <name>Zn(2+)</name>
        <dbReference type="ChEBI" id="CHEBI:29105"/>
        <label>1</label>
        <note>catalytic</note>
    </ligand>
</feature>
<keyword evidence="2" id="KW-0862">Zinc</keyword>
<comment type="caution">
    <text evidence="3">The sequence shown here is derived from an EMBL/GenBank/DDBJ whole genome shotgun (WGS) entry which is preliminary data.</text>
</comment>
<comment type="cofactor">
    <cofactor evidence="2">
        <name>Zn(2+)</name>
        <dbReference type="ChEBI" id="CHEBI:29105"/>
    </cofactor>
    <text evidence="2">Binds 2 Zn(2+) ions per subunit. One is catalytic and the other provides a structural contribution.</text>
</comment>
<evidence type="ECO:0000313" key="3">
    <source>
        <dbReference type="EMBL" id="GGD79994.1"/>
    </source>
</evidence>
<dbReference type="NCBIfam" id="TIGR00167">
    <property type="entry name" value="cbbA"/>
    <property type="match status" value="1"/>
</dbReference>
<protein>
    <submittedName>
        <fullName evidence="3">Fructose-bisphosphate aldolase</fullName>
    </submittedName>
</protein>
<accession>A0A917DY52</accession>
<feature type="binding site" evidence="2">
    <location>
        <position position="176"/>
    </location>
    <ligand>
        <name>Zn(2+)</name>
        <dbReference type="ChEBI" id="CHEBI:29105"/>
        <label>1</label>
        <note>catalytic</note>
    </ligand>
</feature>
<dbReference type="CDD" id="cd00947">
    <property type="entry name" value="TBP_aldolase_IIB"/>
    <property type="match status" value="1"/>
</dbReference>
<keyword evidence="2" id="KW-0479">Metal-binding</keyword>
<dbReference type="GO" id="GO:0008270">
    <property type="term" value="F:zinc ion binding"/>
    <property type="evidence" value="ECO:0007669"/>
    <property type="project" value="InterPro"/>
</dbReference>
<sequence>MLADLRTIVDKAAASAYAVAAFNVFGYEDAYAVVQGAEQLGSPVILAANLNAIQHMPAPVIGPLLKCIAERASVPVCVHLDHGKDFDYVMQAIKYGFSSVMFDGSQLPFEDNVQQTREIAKAAHAFGVSIEAEIGSVGYSDPAVNMKHQLSDPVETASFVEQTGVDAVAVSVGTVHRMEAQSAAIDFARLEAIQSKVSIPLVIHGATGVPDEVLGKLVTMRVGKVNIGTALRRAFGRSLREEMERRPDEFDRIMLFQAPMDSVKEAAIQKMRLLGCGRLS</sequence>
<dbReference type="Proteomes" id="UP000612456">
    <property type="component" value="Unassembled WGS sequence"/>
</dbReference>
<dbReference type="EMBL" id="BMHP01000003">
    <property type="protein sequence ID" value="GGD79994.1"/>
    <property type="molecule type" value="Genomic_DNA"/>
</dbReference>
<feature type="binding site" evidence="2">
    <location>
        <position position="103"/>
    </location>
    <ligand>
        <name>Zn(2+)</name>
        <dbReference type="ChEBI" id="CHEBI:29105"/>
        <label>2</label>
    </ligand>
</feature>
<organism evidence="3 4">
    <name type="scientific">Paenibacillus nasutitermitis</name>
    <dbReference type="NCBI Taxonomy" id="1652958"/>
    <lineage>
        <taxon>Bacteria</taxon>
        <taxon>Bacillati</taxon>
        <taxon>Bacillota</taxon>
        <taxon>Bacilli</taxon>
        <taxon>Bacillales</taxon>
        <taxon>Paenibacillaceae</taxon>
        <taxon>Paenibacillus</taxon>
    </lineage>
</organism>
<keyword evidence="4" id="KW-1185">Reference proteome</keyword>
<proteinExistence type="predicted"/>
<dbReference type="PANTHER" id="PTHR30304:SF0">
    <property type="entry name" value="D-TAGATOSE-1,6-BISPHOSPHATE ALDOLASE SUBUNIT GATY-RELATED"/>
    <property type="match status" value="1"/>
</dbReference>
<evidence type="ECO:0000256" key="2">
    <source>
        <dbReference type="PIRSR" id="PIRSR001359-3"/>
    </source>
</evidence>
<dbReference type="Gene3D" id="3.20.20.70">
    <property type="entry name" value="Aldolase class I"/>
    <property type="match status" value="1"/>
</dbReference>
<dbReference type="InterPro" id="IPR013785">
    <property type="entry name" value="Aldolase_TIM"/>
</dbReference>
<feature type="binding site" evidence="2">
    <location>
        <position position="82"/>
    </location>
    <ligand>
        <name>Zn(2+)</name>
        <dbReference type="ChEBI" id="CHEBI:29105"/>
        <label>1</label>
        <note>catalytic</note>
    </ligand>
</feature>
<dbReference type="RefSeq" id="WP_188994694.1">
    <property type="nucleotide sequence ID" value="NZ_BMHP01000003.1"/>
</dbReference>
<feature type="active site" description="Proton donor" evidence="1">
    <location>
        <position position="81"/>
    </location>
</feature>
<evidence type="ECO:0000313" key="4">
    <source>
        <dbReference type="Proteomes" id="UP000612456"/>
    </source>
</evidence>
<dbReference type="InterPro" id="IPR050246">
    <property type="entry name" value="Class_II_FBP_aldolase"/>
</dbReference>
<dbReference type="GO" id="GO:0016832">
    <property type="term" value="F:aldehyde-lyase activity"/>
    <property type="evidence" value="ECO:0007669"/>
    <property type="project" value="InterPro"/>
</dbReference>
<dbReference type="Pfam" id="PF01116">
    <property type="entry name" value="F_bP_aldolase"/>
    <property type="match status" value="1"/>
</dbReference>
<feature type="binding site" evidence="2">
    <location>
        <position position="133"/>
    </location>
    <ligand>
        <name>Zn(2+)</name>
        <dbReference type="ChEBI" id="CHEBI:29105"/>
        <label>2</label>
    </ligand>
</feature>
<dbReference type="PANTHER" id="PTHR30304">
    <property type="entry name" value="D-TAGATOSE-1,6-BISPHOSPHATE ALDOLASE"/>
    <property type="match status" value="1"/>
</dbReference>
<dbReference type="AlphaFoldDB" id="A0A917DY52"/>
<gene>
    <name evidence="3" type="ORF">GCM10010911_42610</name>
</gene>
<dbReference type="GO" id="GO:0005975">
    <property type="term" value="P:carbohydrate metabolic process"/>
    <property type="evidence" value="ECO:0007669"/>
    <property type="project" value="InterPro"/>
</dbReference>
<reference evidence="3" key="2">
    <citation type="submission" date="2020-09" db="EMBL/GenBank/DDBJ databases">
        <authorList>
            <person name="Sun Q."/>
            <person name="Zhou Y."/>
        </authorList>
    </citation>
    <scope>NUCLEOTIDE SEQUENCE</scope>
    <source>
        <strain evidence="3">CGMCC 1.15178</strain>
    </source>
</reference>